<evidence type="ECO:0000313" key="5">
    <source>
        <dbReference type="Proteomes" id="UP001287286"/>
    </source>
</evidence>
<feature type="region of interest" description="Disordered" evidence="1">
    <location>
        <begin position="274"/>
        <end position="297"/>
    </location>
</feature>
<proteinExistence type="predicted"/>
<dbReference type="EMBL" id="JAWRVI010000018">
    <property type="protein sequence ID" value="KAK4089814.1"/>
    <property type="molecule type" value="Genomic_DNA"/>
</dbReference>
<reference evidence="3 4" key="2">
    <citation type="journal article" date="2016" name="Front. Microbiol.">
        <title>Genome and transcriptome sequences reveal the specific parasitism of the nematophagous Purpureocillium lilacinum 36-1.</title>
        <authorList>
            <person name="Xie J."/>
            <person name="Li S."/>
            <person name="Mo C."/>
            <person name="Xiao X."/>
            <person name="Peng D."/>
            <person name="Wang G."/>
            <person name="Xiao Y."/>
        </authorList>
    </citation>
    <scope>NUCLEOTIDE SEQUENCE [LARGE SCALE GENOMIC DNA]</scope>
    <source>
        <strain evidence="3 4">36-1</strain>
    </source>
</reference>
<evidence type="ECO:0000313" key="3">
    <source>
        <dbReference type="EMBL" id="PWI75213.1"/>
    </source>
</evidence>
<dbReference type="Proteomes" id="UP001287286">
    <property type="component" value="Unassembled WGS sequence"/>
</dbReference>
<organism evidence="3 4">
    <name type="scientific">Purpureocillium lilacinum</name>
    <name type="common">Paecilomyces lilacinus</name>
    <dbReference type="NCBI Taxonomy" id="33203"/>
    <lineage>
        <taxon>Eukaryota</taxon>
        <taxon>Fungi</taxon>
        <taxon>Dikarya</taxon>
        <taxon>Ascomycota</taxon>
        <taxon>Pezizomycotina</taxon>
        <taxon>Sordariomycetes</taxon>
        <taxon>Hypocreomycetidae</taxon>
        <taxon>Hypocreales</taxon>
        <taxon>Ophiocordycipitaceae</taxon>
        <taxon>Purpureocillium</taxon>
    </lineage>
</organism>
<accession>A0A2U3EL45</accession>
<sequence length="297" mass="32884">MPARRCRRTTTRDDGAIKASVSEHFRLSHDASPPMLAVPRLWRCPDGLPWFGVQARARSSGIEIVDSWSGFQGSGLCRSQTMPLGASQLTHEAHGPNGTTIVPGRAIEASHQPQSLPIEMRGVATATAPLSIKLPAQRQPNRQRCVMPSAFLLPCQTWLDRRFPGPKLQPPTDRVMVLPPPPRHRCRDAQPPHHVELSLDRWTKHDTKRDGTQARHGHGVHRLRPVVPQSFPRQSPRVVALSTGPPGALRIPPSFVAEPIVRALDMSLVSLSGSVKRHPGPAMTLRRQQPVHRSQWP</sequence>
<dbReference type="Proteomes" id="UP000245956">
    <property type="component" value="Unassembled WGS sequence"/>
</dbReference>
<protein>
    <submittedName>
        <fullName evidence="3">Uncharacterized protein</fullName>
    </submittedName>
</protein>
<dbReference type="EMBL" id="LCWV01000002">
    <property type="protein sequence ID" value="PWI75213.1"/>
    <property type="molecule type" value="Genomic_DNA"/>
</dbReference>
<gene>
    <name evidence="3" type="ORF">PCL_05871</name>
    <name evidence="2" type="ORF">Purlil1_5917</name>
</gene>
<evidence type="ECO:0000313" key="2">
    <source>
        <dbReference type="EMBL" id="KAK4089814.1"/>
    </source>
</evidence>
<evidence type="ECO:0000313" key="4">
    <source>
        <dbReference type="Proteomes" id="UP000245956"/>
    </source>
</evidence>
<reference evidence="2 5" key="4">
    <citation type="journal article" date="2024" name="Microbiol. Resour. Announc.">
        <title>Genome annotations for the ascomycete fungi Trichoderma harzianum, Trichoderma aggressivum, and Purpureocillium lilacinum.</title>
        <authorList>
            <person name="Beijen E.P.W."/>
            <person name="Ohm R.A."/>
        </authorList>
    </citation>
    <scope>NUCLEOTIDE SEQUENCE [LARGE SCALE GENOMIC DNA]</scope>
    <source>
        <strain evidence="2 5">CBS 150709</strain>
    </source>
</reference>
<keyword evidence="5" id="KW-1185">Reference proteome</keyword>
<dbReference type="AlphaFoldDB" id="A0A2U3EL45"/>
<reference evidence="3" key="1">
    <citation type="submission" date="2015-05" db="EMBL/GenBank/DDBJ databases">
        <authorList>
            <person name="Wang D.B."/>
            <person name="Wang M."/>
        </authorList>
    </citation>
    <scope>NUCLEOTIDE SEQUENCE</scope>
    <source>
        <strain evidence="3">36-1</strain>
    </source>
</reference>
<evidence type="ECO:0000256" key="1">
    <source>
        <dbReference type="SAM" id="MobiDB-lite"/>
    </source>
</evidence>
<name>A0A2U3EL45_PURLI</name>
<comment type="caution">
    <text evidence="3">The sequence shown here is derived from an EMBL/GenBank/DDBJ whole genome shotgun (WGS) entry which is preliminary data.</text>
</comment>
<reference evidence="2" key="3">
    <citation type="submission" date="2023-11" db="EMBL/GenBank/DDBJ databases">
        <authorList>
            <person name="Beijen E."/>
            <person name="Ohm R.A."/>
        </authorList>
    </citation>
    <scope>NUCLEOTIDE SEQUENCE</scope>
    <source>
        <strain evidence="2">CBS 150709</strain>
    </source>
</reference>